<dbReference type="VEuPathDB" id="FungiDB:TERG_11527"/>
<dbReference type="RefSeq" id="XP_047605024.1">
    <property type="nucleotide sequence ID" value="XM_047750631.1"/>
</dbReference>
<proteinExistence type="predicted"/>
<dbReference type="EMBL" id="GG700648">
    <property type="protein sequence ID" value="KFL60140.1"/>
    <property type="molecule type" value="Genomic_DNA"/>
</dbReference>
<name>A0A087PFI7_TRIRC</name>
<dbReference type="Proteomes" id="UP000008864">
    <property type="component" value="Unassembled WGS sequence"/>
</dbReference>
<dbReference type="InParanoid" id="A0A087PFI7"/>
<dbReference type="OrthoDB" id="263283at2759"/>
<dbReference type="HOGENOM" id="CLU_2098592_0_0_1"/>
<sequence>MQCKAPKQCLYGQCVCPKDTCGADCKEVRSAIYQPTKPDTDYVNYSAKLLSSARMASVCAPRTLAETIAGNANILSIVSMVSVSAQRTPVGRTVRDASLERNAKTDSVSVLEIHVD</sequence>
<evidence type="ECO:0000313" key="1">
    <source>
        <dbReference type="EMBL" id="KFL60140.1"/>
    </source>
</evidence>
<protein>
    <submittedName>
        <fullName evidence="1">Uncharacterized protein</fullName>
    </submittedName>
</protein>
<keyword evidence="2" id="KW-1185">Reference proteome</keyword>
<organism evidence="1 2">
    <name type="scientific">Trichophyton rubrum (strain ATCC MYA-4607 / CBS 118892)</name>
    <name type="common">Athlete's foot fungus</name>
    <dbReference type="NCBI Taxonomy" id="559305"/>
    <lineage>
        <taxon>Eukaryota</taxon>
        <taxon>Fungi</taxon>
        <taxon>Dikarya</taxon>
        <taxon>Ascomycota</taxon>
        <taxon>Pezizomycotina</taxon>
        <taxon>Eurotiomycetes</taxon>
        <taxon>Eurotiomycetidae</taxon>
        <taxon>Onygenales</taxon>
        <taxon>Arthrodermataceae</taxon>
        <taxon>Trichophyton</taxon>
    </lineage>
</organism>
<evidence type="ECO:0000313" key="2">
    <source>
        <dbReference type="Proteomes" id="UP000008864"/>
    </source>
</evidence>
<dbReference type="GeneID" id="71776965"/>
<accession>A0A087PFI7</accession>
<reference evidence="2" key="1">
    <citation type="journal article" date="2012" name="MBio">
        <title>Comparative genome analysis of Trichophyton rubrum and related dermatophytes reveals candidate genes involved in infection.</title>
        <authorList>
            <person name="Martinez D.A."/>
            <person name="Oliver B.G."/>
            <person name="Graeser Y."/>
            <person name="Goldberg J.M."/>
            <person name="Li W."/>
            <person name="Martinez-Rossi N.M."/>
            <person name="Monod M."/>
            <person name="Shelest E."/>
            <person name="Barton R.C."/>
            <person name="Birch E."/>
            <person name="Brakhage A.A."/>
            <person name="Chen Z."/>
            <person name="Gurr S.J."/>
            <person name="Heiman D."/>
            <person name="Heitman J."/>
            <person name="Kosti I."/>
            <person name="Rossi A."/>
            <person name="Saif S."/>
            <person name="Samalova M."/>
            <person name="Saunders C.W."/>
            <person name="Shea T."/>
            <person name="Summerbell R.C."/>
            <person name="Xu J."/>
            <person name="Young S."/>
            <person name="Zeng Q."/>
            <person name="Birren B.W."/>
            <person name="Cuomo C.A."/>
            <person name="White T.C."/>
        </authorList>
    </citation>
    <scope>NUCLEOTIDE SEQUENCE [LARGE SCALE GENOMIC DNA]</scope>
    <source>
        <strain evidence="2">ATCC MYA-4607 / CBS 118892</strain>
    </source>
</reference>
<dbReference type="AlphaFoldDB" id="A0A087PFI7"/>
<gene>
    <name evidence="1" type="ORF">TERG_11527</name>
</gene>